<dbReference type="InterPro" id="IPR039863">
    <property type="entry name" value="DKK1-4"/>
</dbReference>
<reference evidence="11" key="2">
    <citation type="submission" date="2004-02" db="EMBL/GenBank/DDBJ databases">
        <authorList>
            <consortium name="Genoscope"/>
            <consortium name="Whitehead Institute Centre for Genome Research"/>
        </authorList>
    </citation>
    <scope>NUCLEOTIDE SEQUENCE</scope>
</reference>
<accession>Q4SIA7</accession>
<evidence type="ECO:0000256" key="3">
    <source>
        <dbReference type="ARBA" id="ARBA00022473"/>
    </source>
</evidence>
<feature type="chain" id="PRO_5014105090" evidence="9">
    <location>
        <begin position="17"/>
        <end position="194"/>
    </location>
</feature>
<dbReference type="STRING" id="99883.ENSTNIP00000012226"/>
<dbReference type="CDD" id="cd23274">
    <property type="entry name" value="Dkk3_Cys2"/>
    <property type="match status" value="1"/>
</dbReference>
<dbReference type="GO" id="GO:0016055">
    <property type="term" value="P:Wnt signaling pathway"/>
    <property type="evidence" value="ECO:0007669"/>
    <property type="project" value="UniProtKB-KW"/>
</dbReference>
<keyword evidence="13" id="KW-1185">Reference proteome</keyword>
<evidence type="ECO:0000259" key="10">
    <source>
        <dbReference type="Pfam" id="PF04706"/>
    </source>
</evidence>
<dbReference type="PANTHER" id="PTHR12113">
    <property type="entry name" value="DICKKOPF3-LIKE 3"/>
    <property type="match status" value="1"/>
</dbReference>
<dbReference type="Pfam" id="PF04706">
    <property type="entry name" value="Dickkopf_N"/>
    <property type="match status" value="1"/>
</dbReference>
<evidence type="ECO:0000313" key="13">
    <source>
        <dbReference type="Proteomes" id="UP000007303"/>
    </source>
</evidence>
<dbReference type="AlphaFoldDB" id="Q4SIA7"/>
<feature type="domain" description="Dickkopf N-terminal cysteine-rich" evidence="10">
    <location>
        <begin position="63"/>
        <end position="84"/>
    </location>
</feature>
<dbReference type="OrthoDB" id="6359792at2759"/>
<sequence>MRVALLLLALTAVCHGILPEIVPPGISHIQDDHARTEQNHVDDEETESISPEDERSRDLENSIGQPCTKDEECCDQQLCVWGQCGHNATRGEAGSTCWRQSDCSPDLCCALHAVLLFPVCSAKPIERERCFSGPNHVMELLSWDARDEGPRKHCPCAGELQCQHLGRGSMCLKEEDSSEEELADSFYSDIDYII</sequence>
<evidence type="ECO:0000256" key="7">
    <source>
        <dbReference type="ARBA" id="ARBA00023157"/>
    </source>
</evidence>
<dbReference type="GO" id="GO:0005615">
    <property type="term" value="C:extracellular space"/>
    <property type="evidence" value="ECO:0007669"/>
    <property type="project" value="TreeGrafter"/>
</dbReference>
<feature type="signal peptide" evidence="9">
    <location>
        <begin position="1"/>
        <end position="16"/>
    </location>
</feature>
<evidence type="ECO:0000256" key="9">
    <source>
        <dbReference type="SAM" id="SignalP"/>
    </source>
</evidence>
<dbReference type="FunFam" id="2.10.80.10:FF:000008">
    <property type="entry name" value="Dickkopf WNT-signaling pathway inhibitor 3a"/>
    <property type="match status" value="1"/>
</dbReference>
<gene>
    <name evidence="11" type="ORF">GSTENG00017769001</name>
</gene>
<evidence type="ECO:0000256" key="5">
    <source>
        <dbReference type="ARBA" id="ARBA00022687"/>
    </source>
</evidence>
<dbReference type="EMBL" id="CAAE01014581">
    <property type="protein sequence ID" value="CAF99625.1"/>
    <property type="molecule type" value="Genomic_DNA"/>
</dbReference>
<dbReference type="HOGENOM" id="CLU_1402058_0_0_1"/>
<reference evidence="12" key="3">
    <citation type="submission" date="2025-05" db="UniProtKB">
        <authorList>
            <consortium name="Ensembl"/>
        </authorList>
    </citation>
    <scope>IDENTIFICATION</scope>
</reference>
<comment type="similarity">
    <text evidence="2">Belongs to the dickkopf family.</text>
</comment>
<keyword evidence="6 9" id="KW-0732">Signal</keyword>
<dbReference type="GO" id="GO:0090090">
    <property type="term" value="P:negative regulation of canonical Wnt signaling pathway"/>
    <property type="evidence" value="ECO:0007669"/>
    <property type="project" value="TreeGrafter"/>
</dbReference>
<name>Q4SIA7_TETNG</name>
<keyword evidence="7" id="KW-1015">Disulfide bond</keyword>
<organism evidence="11">
    <name type="scientific">Tetraodon nigroviridis</name>
    <name type="common">Spotted green pufferfish</name>
    <name type="synonym">Chelonodon nigroviridis</name>
    <dbReference type="NCBI Taxonomy" id="99883"/>
    <lineage>
        <taxon>Eukaryota</taxon>
        <taxon>Metazoa</taxon>
        <taxon>Chordata</taxon>
        <taxon>Craniata</taxon>
        <taxon>Vertebrata</taxon>
        <taxon>Euteleostomi</taxon>
        <taxon>Actinopterygii</taxon>
        <taxon>Neopterygii</taxon>
        <taxon>Teleostei</taxon>
        <taxon>Neoteleostei</taxon>
        <taxon>Acanthomorphata</taxon>
        <taxon>Eupercaria</taxon>
        <taxon>Tetraodontiformes</taxon>
        <taxon>Tetradontoidea</taxon>
        <taxon>Tetraodontidae</taxon>
        <taxon>Tetraodon</taxon>
    </lineage>
</organism>
<keyword evidence="4" id="KW-0964">Secreted</keyword>
<dbReference type="KEGG" id="tng:GSTEN00017769G001"/>
<dbReference type="GO" id="GO:0039706">
    <property type="term" value="F:co-receptor binding"/>
    <property type="evidence" value="ECO:0007669"/>
    <property type="project" value="TreeGrafter"/>
</dbReference>
<dbReference type="PANTHER" id="PTHR12113:SF8">
    <property type="entry name" value="DICKKOPF-RELATED PROTEIN 3"/>
    <property type="match status" value="1"/>
</dbReference>
<keyword evidence="3" id="KW-0217">Developmental protein</keyword>
<dbReference type="Proteomes" id="UP000007303">
    <property type="component" value="Unassembled WGS sequence"/>
</dbReference>
<dbReference type="GeneTree" id="ENSGT00390000000221"/>
<reference evidence="11 13" key="1">
    <citation type="journal article" date="2004" name="Nature">
        <title>Genome duplication in the teleost fish Tetraodon nigroviridis reveals the early vertebrate proto-karyotype.</title>
        <authorList>
            <person name="Jaillon O."/>
            <person name="Aury J.-M."/>
            <person name="Brunet F."/>
            <person name="Petit J.-L."/>
            <person name="Stange-Thomann N."/>
            <person name="Mauceli E."/>
            <person name="Bouneau L."/>
            <person name="Fischer C."/>
            <person name="Ozouf-Costaz C."/>
            <person name="Bernot A."/>
            <person name="Nicaud S."/>
            <person name="Jaffe D."/>
            <person name="Fisher S."/>
            <person name="Lutfalla G."/>
            <person name="Dossat C."/>
            <person name="Segurens B."/>
            <person name="Dasilva C."/>
            <person name="Salanoubat M."/>
            <person name="Levy M."/>
            <person name="Boudet N."/>
            <person name="Castellano S."/>
            <person name="Anthouard V."/>
            <person name="Jubin C."/>
            <person name="Castelli V."/>
            <person name="Katinka M."/>
            <person name="Vacherie B."/>
            <person name="Biemont C."/>
            <person name="Skalli Z."/>
            <person name="Cattolico L."/>
            <person name="Poulain J."/>
            <person name="De Berardinis V."/>
            <person name="Cruaud C."/>
            <person name="Duprat S."/>
            <person name="Brottier P."/>
            <person name="Coutanceau J.-P."/>
            <person name="Gouzy J."/>
            <person name="Parra G."/>
            <person name="Lardier G."/>
            <person name="Chapple C."/>
            <person name="McKernan K.J."/>
            <person name="McEwan P."/>
            <person name="Bosak S."/>
            <person name="Kellis M."/>
            <person name="Volff J.-N."/>
            <person name="Guigo R."/>
            <person name="Zody M.C."/>
            <person name="Mesirov J."/>
            <person name="Lindblad-Toh K."/>
            <person name="Birren B."/>
            <person name="Nusbaum C."/>
            <person name="Kahn D."/>
            <person name="Robinson-Rechavi M."/>
            <person name="Laudet V."/>
            <person name="Schachter V."/>
            <person name="Quetier F."/>
            <person name="Saurin W."/>
            <person name="Scarpelli C."/>
            <person name="Wincker P."/>
            <person name="Lander E.S."/>
            <person name="Weissenbach J."/>
            <person name="Roest Crollius H."/>
        </authorList>
    </citation>
    <scope>NUCLEOTIDE SEQUENCE [LARGE SCALE GENOMIC DNA]</scope>
</reference>
<dbReference type="InterPro" id="IPR006796">
    <property type="entry name" value="Dickkopf_N"/>
</dbReference>
<comment type="subcellular location">
    <subcellularLocation>
        <location evidence="1">Secreted</location>
    </subcellularLocation>
</comment>
<evidence type="ECO:0000256" key="2">
    <source>
        <dbReference type="ARBA" id="ARBA00010842"/>
    </source>
</evidence>
<evidence type="ECO:0000256" key="4">
    <source>
        <dbReference type="ARBA" id="ARBA00022525"/>
    </source>
</evidence>
<keyword evidence="5" id="KW-0879">Wnt signaling pathway</keyword>
<dbReference type="InterPro" id="IPR047300">
    <property type="entry name" value="Dkk3_Cys2"/>
</dbReference>
<protein>
    <submittedName>
        <fullName evidence="11">(spotted green pufferfish) hypothetical protein</fullName>
    </submittedName>
    <submittedName>
        <fullName evidence="12">Dickkopf WNT signaling pathway inhibitor 3a</fullName>
    </submittedName>
</protein>
<dbReference type="GO" id="GO:0048019">
    <property type="term" value="F:receptor antagonist activity"/>
    <property type="evidence" value="ECO:0007669"/>
    <property type="project" value="TreeGrafter"/>
</dbReference>
<dbReference type="Ensembl" id="ENSTNIT00000012417.1">
    <property type="protein sequence ID" value="ENSTNIP00000012226.1"/>
    <property type="gene ID" value="ENSTNIG00000009358.1"/>
</dbReference>
<evidence type="ECO:0000256" key="8">
    <source>
        <dbReference type="SAM" id="MobiDB-lite"/>
    </source>
</evidence>
<dbReference type="OMA" id="CKAIDVP"/>
<evidence type="ECO:0000256" key="1">
    <source>
        <dbReference type="ARBA" id="ARBA00004613"/>
    </source>
</evidence>
<proteinExistence type="inferred from homology"/>
<evidence type="ECO:0000256" key="6">
    <source>
        <dbReference type="ARBA" id="ARBA00022729"/>
    </source>
</evidence>
<dbReference type="Gene3D" id="2.10.80.10">
    <property type="entry name" value="Lipase, subunit A"/>
    <property type="match status" value="1"/>
</dbReference>
<feature type="region of interest" description="Disordered" evidence="8">
    <location>
        <begin position="33"/>
        <end position="62"/>
    </location>
</feature>
<evidence type="ECO:0000313" key="11">
    <source>
        <dbReference type="EMBL" id="CAF99625.1"/>
    </source>
</evidence>
<evidence type="ECO:0000313" key="12">
    <source>
        <dbReference type="Ensembl" id="ENSTNIP00000012226.1"/>
    </source>
</evidence>
<feature type="compositionally biased region" description="Acidic residues" evidence="8">
    <location>
        <begin position="42"/>
        <end position="51"/>
    </location>
</feature>